<sequence>MTMHTCELFCSPPNHMVSKVDIKNILNFAHLMKRTRITLKIQHASKNNGNSITPPFKPSWILTMCYHLPTNTSIYHSEAEQFPLSFKRNSKL</sequence>
<dbReference type="EMBL" id="JAYMYR010000006">
    <property type="protein sequence ID" value="KAK7355519.1"/>
    <property type="molecule type" value="Genomic_DNA"/>
</dbReference>
<evidence type="ECO:0000313" key="2">
    <source>
        <dbReference type="Proteomes" id="UP001374584"/>
    </source>
</evidence>
<evidence type="ECO:0000313" key="1">
    <source>
        <dbReference type="EMBL" id="KAK7355519.1"/>
    </source>
</evidence>
<reference evidence="1 2" key="1">
    <citation type="submission" date="2024-01" db="EMBL/GenBank/DDBJ databases">
        <title>The genomes of 5 underutilized Papilionoideae crops provide insights into root nodulation and disease resistanc.</title>
        <authorList>
            <person name="Jiang F."/>
        </authorList>
    </citation>
    <scope>NUCLEOTIDE SEQUENCE [LARGE SCALE GENOMIC DNA]</scope>
    <source>
        <strain evidence="1">JINMINGXINNONG_FW02</strain>
        <tissue evidence="1">Leaves</tissue>
    </source>
</reference>
<accession>A0AAN9R285</accession>
<name>A0AAN9R285_PHACN</name>
<proteinExistence type="predicted"/>
<comment type="caution">
    <text evidence="1">The sequence shown here is derived from an EMBL/GenBank/DDBJ whole genome shotgun (WGS) entry which is preliminary data.</text>
</comment>
<dbReference type="Proteomes" id="UP001374584">
    <property type="component" value="Unassembled WGS sequence"/>
</dbReference>
<keyword evidence="2" id="KW-1185">Reference proteome</keyword>
<protein>
    <submittedName>
        <fullName evidence="1">Uncharacterized protein</fullName>
    </submittedName>
</protein>
<organism evidence="1 2">
    <name type="scientific">Phaseolus coccineus</name>
    <name type="common">Scarlet runner bean</name>
    <name type="synonym">Phaseolus multiflorus</name>
    <dbReference type="NCBI Taxonomy" id="3886"/>
    <lineage>
        <taxon>Eukaryota</taxon>
        <taxon>Viridiplantae</taxon>
        <taxon>Streptophyta</taxon>
        <taxon>Embryophyta</taxon>
        <taxon>Tracheophyta</taxon>
        <taxon>Spermatophyta</taxon>
        <taxon>Magnoliopsida</taxon>
        <taxon>eudicotyledons</taxon>
        <taxon>Gunneridae</taxon>
        <taxon>Pentapetalae</taxon>
        <taxon>rosids</taxon>
        <taxon>fabids</taxon>
        <taxon>Fabales</taxon>
        <taxon>Fabaceae</taxon>
        <taxon>Papilionoideae</taxon>
        <taxon>50 kb inversion clade</taxon>
        <taxon>NPAAA clade</taxon>
        <taxon>indigoferoid/millettioid clade</taxon>
        <taxon>Phaseoleae</taxon>
        <taxon>Phaseolus</taxon>
    </lineage>
</organism>
<dbReference type="AlphaFoldDB" id="A0AAN9R285"/>
<gene>
    <name evidence="1" type="ORF">VNO80_14777</name>
</gene>